<reference evidence="2" key="2">
    <citation type="submission" date="2020-09" db="EMBL/GenBank/DDBJ databases">
        <authorList>
            <person name="Wu Z."/>
        </authorList>
    </citation>
    <scope>NUCLEOTIDE SEQUENCE</scope>
    <source>
        <strain evidence="2">SC17</strain>
    </source>
</reference>
<dbReference type="Pfam" id="PF03235">
    <property type="entry name" value="GmrSD_N"/>
    <property type="match status" value="1"/>
</dbReference>
<dbReference type="RefSeq" id="WP_188215725.1">
    <property type="nucleotide sequence ID" value="NZ_BAABGH010000010.1"/>
</dbReference>
<accession>A0A8J6UGP2</accession>
<dbReference type="PANTHER" id="PTHR35149:SF2">
    <property type="entry name" value="DUF262 DOMAIN-CONTAINING PROTEIN"/>
    <property type="match status" value="1"/>
</dbReference>
<dbReference type="PANTHER" id="PTHR35149">
    <property type="entry name" value="SLL5132 PROTEIN"/>
    <property type="match status" value="1"/>
</dbReference>
<dbReference type="AlphaFoldDB" id="A0A8J6UGP2"/>
<reference evidence="2" key="1">
    <citation type="journal article" date="2013" name="Int. J. Syst. Evol. Microbiol.">
        <title>Aestuariibaculum suncheonense gen. nov., sp. nov., a marine bacterium of the family Flavobacteriaceae isolated from a tidal flat and emended descriptions of the genera Gaetbulibacter and Tamlana.</title>
        <authorList>
            <person name="Jeong S.H."/>
            <person name="Park M.S."/>
            <person name="Jin H.M."/>
            <person name="Lee K."/>
            <person name="Park W."/>
            <person name="Jeon C.O."/>
        </authorList>
    </citation>
    <scope>NUCLEOTIDE SEQUENCE</scope>
    <source>
        <strain evidence="2">SC17</strain>
    </source>
</reference>
<gene>
    <name evidence="2" type="ORF">ICJ84_07355</name>
</gene>
<dbReference type="InterPro" id="IPR004919">
    <property type="entry name" value="GmrSD_N"/>
</dbReference>
<evidence type="ECO:0000313" key="3">
    <source>
        <dbReference type="Proteomes" id="UP000602057"/>
    </source>
</evidence>
<dbReference type="EMBL" id="JACVXC010000002">
    <property type="protein sequence ID" value="MBD0835244.1"/>
    <property type="molecule type" value="Genomic_DNA"/>
</dbReference>
<organism evidence="2 3">
    <name type="scientific">Aestuariibaculum suncheonense</name>
    <dbReference type="NCBI Taxonomy" id="1028745"/>
    <lineage>
        <taxon>Bacteria</taxon>
        <taxon>Pseudomonadati</taxon>
        <taxon>Bacteroidota</taxon>
        <taxon>Flavobacteriia</taxon>
        <taxon>Flavobacteriales</taxon>
        <taxon>Flavobacteriaceae</taxon>
    </lineage>
</organism>
<name>A0A8J6UGP2_9FLAO</name>
<proteinExistence type="predicted"/>
<feature type="domain" description="GmrSD restriction endonucleases N-terminal" evidence="1">
    <location>
        <begin position="16"/>
        <end position="231"/>
    </location>
</feature>
<evidence type="ECO:0000313" key="2">
    <source>
        <dbReference type="EMBL" id="MBD0835244.1"/>
    </source>
</evidence>
<protein>
    <submittedName>
        <fullName evidence="2">DUF262 domain-containing protein</fullName>
    </submittedName>
</protein>
<comment type="caution">
    <text evidence="2">The sequence shown here is derived from an EMBL/GenBank/DDBJ whole genome shotgun (WGS) entry which is preliminary data.</text>
</comment>
<dbReference type="Proteomes" id="UP000602057">
    <property type="component" value="Unassembled WGS sequence"/>
</dbReference>
<evidence type="ECO:0000259" key="1">
    <source>
        <dbReference type="Pfam" id="PF03235"/>
    </source>
</evidence>
<keyword evidence="3" id="KW-1185">Reference proteome</keyword>
<sequence length="601" mass="70924">MSSAANKIDANDKTLRDILHSKKYSIDFFQREYKWEKKHIEQLLIDIEEAFSGSYKLGDTIADVSNYDSYYMGPLIFCEKSGVSSIIDGQQRLTSLSLLLIHINNLQKDREDKEPIDDLIFSRKHGRNSFNIDVPERFDILDAFYKNVDFEINENDNITIHNIYERFQDIKEVFPESLSGDKLPIFIDWIKEKLIFVEIVAYSDKNAFTIFETMNDRGYNLTPSEMLKGLLLSKVEKENFLIELNEIWRENISKLHYFSRDEDLEFFRAWFRGQYAESMKRSSSAGTAREDFEKIGTSFHRWVKENTKLLKLKSEENYYYFVKSDFVFYSDLYIRIKKMERYPTNGFEIVNYITNYSVATSLSYPLYLSAISKTDSEEEINDKILIVANFIERYVILKSILNQPISQTSIRYSFFNTIIKEIRDLSVQELEDNFKTYLTQYDEAYEQIRNLNTYNSNRKFLKYFVSRITMYIDNLCDNKTDFYDLITARRKSGSNIAHLLKDTDKQKFENDDVFYSVATNIGAIALLRKDIDYIDESETNVLYRILNNGTLSENESLVLSDKFTLPKIKEVGVEWLIENQSFIIEICEKLWRNSSLKNKNI</sequence>